<feature type="coiled-coil region" evidence="1">
    <location>
        <begin position="452"/>
        <end position="479"/>
    </location>
</feature>
<dbReference type="Gene3D" id="3.40.50.300">
    <property type="entry name" value="P-loop containing nucleotide triphosphate hydrolases"/>
    <property type="match status" value="1"/>
</dbReference>
<dbReference type="OrthoDB" id="103556at2"/>
<dbReference type="Proteomes" id="UP000306317">
    <property type="component" value="Unassembled WGS sequence"/>
</dbReference>
<evidence type="ECO:0008006" key="4">
    <source>
        <dbReference type="Google" id="ProtNLM"/>
    </source>
</evidence>
<dbReference type="InterPro" id="IPR027417">
    <property type="entry name" value="P-loop_NTPase"/>
</dbReference>
<protein>
    <recommendedName>
        <fullName evidence="4">DUF3732 domain-containing protein</fullName>
    </recommendedName>
</protein>
<sequence>MGRAAMSIQILDIVIYSAGRDPRTISLKPGKVNIITGESGTGKSSLIDIVDYCLGSSTCNIPHGIMARTIDWYALRMTDGSSEHFVARRAPDRGKTTTTDAYYLTGSTLSIPPIDRLTVTTTIDAVMARIELATGIGSNRHTPPEGATRPELSASIRHTLAYVFQKQTEISQPGFLFHGQSDHWVAQSIKDTFPYFIGAVEDDHVELSARLRALRRDLRSKETELARSLSLTGEARVDGLVAEAKGVGLIPQEFVAESFSDAVDALRAAGQTTAEEQLEIVASQVDQVELVRLSSERTGLRARLHNVNDELQAMTALRKEEGGYASETGEQIARLESIDLLDDSETNDCPVCSQRLPSTMPTVEELRTELGRARDQLKNVLKHTPGLDTLISEKATELDSLKGALRNNWSTLESLRASDARLQSMRDAASRRAHVLGRISLTLESLPTTQDREKFNNEIAALREQVEAIESLLSDANTQERTSSIMNRLGDLMTRWARHLELEHSGIPFRLDPKKLLVVADSDDGPIPMNRMGSGATWLGCHLIALLALHDFFVRKNRPVPRFLFLDQPSQVYFPADQGRNVNQVDVHDEDRIAIVRIFRLIQQVVQDLSPRLQVIITEHADITEPWYQEAVIERWRDGVALVPAEWDDGRNVGTPS</sequence>
<dbReference type="AlphaFoldDB" id="A0A4S3KBX4"/>
<dbReference type="Pfam" id="PF12532">
    <property type="entry name" value="DUF3732"/>
    <property type="match status" value="1"/>
</dbReference>
<proteinExistence type="predicted"/>
<evidence type="ECO:0000313" key="3">
    <source>
        <dbReference type="Proteomes" id="UP000306317"/>
    </source>
</evidence>
<dbReference type="SUPFAM" id="SSF52540">
    <property type="entry name" value="P-loop containing nucleoside triphosphate hydrolases"/>
    <property type="match status" value="1"/>
</dbReference>
<comment type="caution">
    <text evidence="2">The sequence shown here is derived from an EMBL/GenBank/DDBJ whole genome shotgun (WGS) entry which is preliminary data.</text>
</comment>
<organism evidence="2 3">
    <name type="scientific">Rhodanobacter lindaniclasticus</name>
    <dbReference type="NCBI Taxonomy" id="75310"/>
    <lineage>
        <taxon>Bacteria</taxon>
        <taxon>Pseudomonadati</taxon>
        <taxon>Pseudomonadota</taxon>
        <taxon>Gammaproteobacteria</taxon>
        <taxon>Lysobacterales</taxon>
        <taxon>Rhodanobacteraceae</taxon>
        <taxon>Rhodanobacter</taxon>
    </lineage>
</organism>
<dbReference type="InterPro" id="IPR022205">
    <property type="entry name" value="DUF3732"/>
</dbReference>
<evidence type="ECO:0000313" key="2">
    <source>
        <dbReference type="EMBL" id="THD05839.1"/>
    </source>
</evidence>
<gene>
    <name evidence="2" type="ORF">B1991_15735</name>
</gene>
<evidence type="ECO:0000256" key="1">
    <source>
        <dbReference type="SAM" id="Coils"/>
    </source>
</evidence>
<reference evidence="2 3" key="1">
    <citation type="submission" date="2017-02" db="EMBL/GenBank/DDBJ databases">
        <title>Whole genome sequencing of Rhodanobacter lindaniclasticus DSM 17932.</title>
        <authorList>
            <person name="Kumar S."/>
            <person name="Patil P."/>
            <person name="Patil P.B."/>
        </authorList>
    </citation>
    <scope>NUCLEOTIDE SEQUENCE [LARGE SCALE GENOMIC DNA]</scope>
    <source>
        <strain evidence="2 3">DSM 17932</strain>
    </source>
</reference>
<dbReference type="PANTHER" id="PTHR32114:SF2">
    <property type="entry name" value="ABC TRANSPORTER ABCH.3"/>
    <property type="match status" value="1"/>
</dbReference>
<name>A0A4S3KBX4_9GAMM</name>
<dbReference type="PANTHER" id="PTHR32114">
    <property type="entry name" value="ABC TRANSPORTER ABCH.3"/>
    <property type="match status" value="1"/>
</dbReference>
<keyword evidence="3" id="KW-1185">Reference proteome</keyword>
<accession>A0A4S3KBX4</accession>
<dbReference type="EMBL" id="MWIO01000056">
    <property type="protein sequence ID" value="THD05839.1"/>
    <property type="molecule type" value="Genomic_DNA"/>
</dbReference>
<keyword evidence="1" id="KW-0175">Coiled coil</keyword>